<sequence>MREVTDNTEKSRYELLLDGQVVGFADYRRHDDHLTVVHTEIDDGHEGEGLGSLLMRHVLDTADAAGLPVHPACPFTADYIRRHPGDYLHLVPEALREKYDLPTG</sequence>
<organism evidence="3 4">
    <name type="scientific">Nocardioides aestuarii</name>
    <dbReference type="NCBI Taxonomy" id="252231"/>
    <lineage>
        <taxon>Bacteria</taxon>
        <taxon>Bacillati</taxon>
        <taxon>Actinomycetota</taxon>
        <taxon>Actinomycetes</taxon>
        <taxon>Propionibacteriales</taxon>
        <taxon>Nocardioidaceae</taxon>
        <taxon>Nocardioides</taxon>
    </lineage>
</organism>
<protein>
    <submittedName>
        <fullName evidence="3">GNAT family N-acetyltransferase</fullName>
        <ecNumber evidence="3">2.3.1.-</ecNumber>
    </submittedName>
</protein>
<dbReference type="InterPro" id="IPR031165">
    <property type="entry name" value="GNAT_YJDJ"/>
</dbReference>
<dbReference type="InterPro" id="IPR016181">
    <property type="entry name" value="Acyl_CoA_acyltransferase"/>
</dbReference>
<evidence type="ECO:0000259" key="1">
    <source>
        <dbReference type="PROSITE" id="PS51186"/>
    </source>
</evidence>
<dbReference type="PANTHER" id="PTHR31435:SF10">
    <property type="entry name" value="BSR4717 PROTEIN"/>
    <property type="match status" value="1"/>
</dbReference>
<comment type="caution">
    <text evidence="3">The sequence shown here is derived from an EMBL/GenBank/DDBJ whole genome shotgun (WGS) entry which is preliminary data.</text>
</comment>
<evidence type="ECO:0000313" key="3">
    <source>
        <dbReference type="EMBL" id="MFD1947079.1"/>
    </source>
</evidence>
<feature type="domain" description="N-acetyltransferase" evidence="2">
    <location>
        <begin position="5"/>
        <end position="92"/>
    </location>
</feature>
<dbReference type="EC" id="2.3.1.-" evidence="3"/>
<proteinExistence type="predicted"/>
<dbReference type="InterPro" id="IPR045057">
    <property type="entry name" value="Gcn5-rel_NAT"/>
</dbReference>
<dbReference type="PROSITE" id="PS51186">
    <property type="entry name" value="GNAT"/>
    <property type="match status" value="1"/>
</dbReference>
<dbReference type="EMBL" id="JBHUGD010000003">
    <property type="protein sequence ID" value="MFD1947079.1"/>
    <property type="molecule type" value="Genomic_DNA"/>
</dbReference>
<dbReference type="Proteomes" id="UP001597351">
    <property type="component" value="Unassembled WGS sequence"/>
</dbReference>
<accession>A0ABW4TMT8</accession>
<reference evidence="4" key="1">
    <citation type="journal article" date="2019" name="Int. J. Syst. Evol. Microbiol.">
        <title>The Global Catalogue of Microorganisms (GCM) 10K type strain sequencing project: providing services to taxonomists for standard genome sequencing and annotation.</title>
        <authorList>
            <consortium name="The Broad Institute Genomics Platform"/>
            <consortium name="The Broad Institute Genome Sequencing Center for Infectious Disease"/>
            <person name="Wu L."/>
            <person name="Ma J."/>
        </authorList>
    </citation>
    <scope>NUCLEOTIDE SEQUENCE [LARGE SCALE GENOMIC DNA]</scope>
    <source>
        <strain evidence="4">CGMCC 1.12477</strain>
    </source>
</reference>
<dbReference type="RefSeq" id="WP_343917839.1">
    <property type="nucleotide sequence ID" value="NZ_BAAAJT010000002.1"/>
</dbReference>
<dbReference type="GO" id="GO:0016746">
    <property type="term" value="F:acyltransferase activity"/>
    <property type="evidence" value="ECO:0007669"/>
    <property type="project" value="UniProtKB-KW"/>
</dbReference>
<keyword evidence="3" id="KW-0808">Transferase</keyword>
<dbReference type="InterPro" id="IPR000182">
    <property type="entry name" value="GNAT_dom"/>
</dbReference>
<keyword evidence="3" id="KW-0012">Acyltransferase</keyword>
<evidence type="ECO:0000313" key="4">
    <source>
        <dbReference type="Proteomes" id="UP001597351"/>
    </source>
</evidence>
<keyword evidence="4" id="KW-1185">Reference proteome</keyword>
<dbReference type="SUPFAM" id="SSF55729">
    <property type="entry name" value="Acyl-CoA N-acyltransferases (Nat)"/>
    <property type="match status" value="1"/>
</dbReference>
<dbReference type="PROSITE" id="PS51729">
    <property type="entry name" value="GNAT_YJDJ"/>
    <property type="match status" value="1"/>
</dbReference>
<feature type="domain" description="N-acetyltransferase" evidence="1">
    <location>
        <begin position="1"/>
        <end position="102"/>
    </location>
</feature>
<dbReference type="PANTHER" id="PTHR31435">
    <property type="entry name" value="PROTEIN NATD1"/>
    <property type="match status" value="1"/>
</dbReference>
<evidence type="ECO:0000259" key="2">
    <source>
        <dbReference type="PROSITE" id="PS51729"/>
    </source>
</evidence>
<dbReference type="CDD" id="cd04301">
    <property type="entry name" value="NAT_SF"/>
    <property type="match status" value="1"/>
</dbReference>
<dbReference type="Pfam" id="PF14542">
    <property type="entry name" value="Acetyltransf_CG"/>
    <property type="match status" value="1"/>
</dbReference>
<gene>
    <name evidence="3" type="ORF">ACFSDE_09770</name>
</gene>
<name>A0ABW4TMT8_9ACTN</name>
<dbReference type="Gene3D" id="3.40.630.30">
    <property type="match status" value="1"/>
</dbReference>